<name>A0A1G8FHQ1_9BACL</name>
<dbReference type="Proteomes" id="UP000199050">
    <property type="component" value="Unassembled WGS sequence"/>
</dbReference>
<organism evidence="1 2">
    <name type="scientific">Paenibacillus typhae</name>
    <dbReference type="NCBI Taxonomy" id="1174501"/>
    <lineage>
        <taxon>Bacteria</taxon>
        <taxon>Bacillati</taxon>
        <taxon>Bacillota</taxon>
        <taxon>Bacilli</taxon>
        <taxon>Bacillales</taxon>
        <taxon>Paenibacillaceae</taxon>
        <taxon>Paenibacillus</taxon>
    </lineage>
</organism>
<protein>
    <submittedName>
        <fullName evidence="1">Uncharacterized protein</fullName>
    </submittedName>
</protein>
<dbReference type="EMBL" id="FNDX01000001">
    <property type="protein sequence ID" value="SDH81612.1"/>
    <property type="molecule type" value="Genomic_DNA"/>
</dbReference>
<accession>A0A1G8FHQ1</accession>
<dbReference type="STRING" id="1174501.SAMN05216192_101244"/>
<gene>
    <name evidence="1" type="ORF">SAMN05216192_101244</name>
</gene>
<sequence>MSLIVSIIAKRDVEVDTEDLEARVPEPHNNLFGFESYRYSFWGNNAVKELGCELIYSLKETNVYVFDEEIEKLQREFHIILGNLDFLILRTTFDKEFIEFAAGNALEMIKIALREKDKVGIALW</sequence>
<evidence type="ECO:0000313" key="2">
    <source>
        <dbReference type="Proteomes" id="UP000199050"/>
    </source>
</evidence>
<evidence type="ECO:0000313" key="1">
    <source>
        <dbReference type="EMBL" id="SDH81612.1"/>
    </source>
</evidence>
<dbReference type="OrthoDB" id="2617571at2"/>
<keyword evidence="2" id="KW-1185">Reference proteome</keyword>
<dbReference type="RefSeq" id="WP_090711371.1">
    <property type="nucleotide sequence ID" value="NZ_CBCSKY010000007.1"/>
</dbReference>
<reference evidence="2" key="1">
    <citation type="submission" date="2016-10" db="EMBL/GenBank/DDBJ databases">
        <authorList>
            <person name="Varghese N."/>
            <person name="Submissions S."/>
        </authorList>
    </citation>
    <scope>NUCLEOTIDE SEQUENCE [LARGE SCALE GENOMIC DNA]</scope>
    <source>
        <strain evidence="2">CGMCC 1.11012</strain>
    </source>
</reference>
<proteinExistence type="predicted"/>
<dbReference type="AlphaFoldDB" id="A0A1G8FHQ1"/>